<dbReference type="InterPro" id="IPR026377">
    <property type="entry name" value="Cell_surface_SprA"/>
</dbReference>
<dbReference type="InterPro" id="IPR025684">
    <property type="entry name" value="SprA_N_dom"/>
</dbReference>
<dbReference type="Pfam" id="PF14349">
    <property type="entry name" value="SprA_N"/>
    <property type="match status" value="2"/>
</dbReference>
<reference evidence="3" key="1">
    <citation type="submission" date="2018-05" db="EMBL/GenBank/DDBJ databases">
        <authorList>
            <person name="Lanie J.A."/>
            <person name="Ng W.-L."/>
            <person name="Kazmierczak K.M."/>
            <person name="Andrzejewski T.M."/>
            <person name="Davidsen T.M."/>
            <person name="Wayne K.J."/>
            <person name="Tettelin H."/>
            <person name="Glass J.I."/>
            <person name="Rusch D."/>
            <person name="Podicherti R."/>
            <person name="Tsui H.-C.T."/>
            <person name="Winkler M.E."/>
        </authorList>
    </citation>
    <scope>NUCLEOTIDE SEQUENCE</scope>
</reference>
<accession>A0A381R7K7</accession>
<feature type="domain" description="Gliding motility protein SprA N-terminal" evidence="2">
    <location>
        <begin position="47"/>
        <end position="435"/>
    </location>
</feature>
<evidence type="ECO:0000259" key="2">
    <source>
        <dbReference type="Pfam" id="PF14349"/>
    </source>
</evidence>
<dbReference type="NCBIfam" id="TIGR04189">
    <property type="entry name" value="surface_SprA"/>
    <property type="match status" value="1"/>
</dbReference>
<evidence type="ECO:0000256" key="1">
    <source>
        <dbReference type="SAM" id="MobiDB-lite"/>
    </source>
</evidence>
<dbReference type="EMBL" id="UINC01001654">
    <property type="protein sequence ID" value="SUZ85857.1"/>
    <property type="molecule type" value="Genomic_DNA"/>
</dbReference>
<feature type="domain" description="Gliding motility protein SprA N-terminal" evidence="2">
    <location>
        <begin position="1087"/>
        <end position="1614"/>
    </location>
</feature>
<name>A0A381R7K7_9ZZZZ</name>
<organism evidence="3">
    <name type="scientific">marine metagenome</name>
    <dbReference type="NCBI Taxonomy" id="408172"/>
    <lineage>
        <taxon>unclassified sequences</taxon>
        <taxon>metagenomes</taxon>
        <taxon>ecological metagenomes</taxon>
    </lineage>
</organism>
<proteinExistence type="predicted"/>
<evidence type="ECO:0000313" key="3">
    <source>
        <dbReference type="EMBL" id="SUZ85857.1"/>
    </source>
</evidence>
<sequence length="2368" mass="269077">MFLFSFFLVTLYNYNLLGQKIIHLDTIGNTVYLGKFKLKPPSFFISKYTYDPLIDKYIYTTKAGEIDVGIPLLLSPSEYRKLVRDNNIKNYFQDKLKLLEDEDSDESTKLKNLLPDLYLNSNFFETIFGGDEIELNPQGSISMDIGARYQKRDNPSLSTRNQSNISLDFNQAISLSMNGKIGERLTIASNYDTQSTFDFQNLLKLDYTPTEDDIIQKIELGNVNMPLSGSLISGAQSLFGFKTELKFGNTKVTTVLSEQRSQSQTVIAKGDGSFEEFSIFPLDYDENRHFFLGQYFRDKYDKTLKTNPYLNTQVNITRVEVWVTNRVNQTQNVRNILALQDLAESDPNKTKIDDFLPNFITNPGNNVYPDNSVNKFDPSTIGSGLLNSAIREISSVKKGFGIISNLVSEGNDYSVLENARKLESNEYKLHQKLGYISLNQPLNNDEILAVAYQYTVGGLVFQVGEFANDGIDATNLYQNNNQLQISNNSLIVKMLKSSLTNINQPVWDLMMKNIYSIGSYQINKDDFKLNIFYSNPSPLNYIEAVDPSIWPSSIEGKTLLSVFNFDNLNMNNDIQNGGDGFFDFVPDLTIDSINGLIIFTSVEPFGEFLFNKLKNTSSTIENYENYDSYNVNQKKYVYQEIYSLSKIGAEEKIEKNKFQLKGSYKTSGDSGGISIGQFNVPRGSVKVTAGGRLLQEGIDYTVNYQAGRVMILDETLKSSNIPIEISTESNSFFAQQKKRFSGINFEHKFNDNFILGGSLMNLSERSISQKANYGVEPVNNTMIGVNGVFSTEVPFLTRIANKLPNVRTRTPSVISFKGEVAYLHAGKPKNSGYENSATVYVDDFEGAETNIDLKDTFSWNLSSVPQNVKGSEFEMDDLRLGYYRAKLAWYNIDPIFYTRQRPSEIDDNELSKNETRRIFIDEIFPQQDLIEGQSRIQNTFDLNYIPNEKGPYNNNKNNLFVQNLEKNWAGITRKINSTNFEQSNVEFIQFWLLDTFEDNPSTNNDLGTLVFNLGSISEDILKDGKKLYENGLPTQNSQQIINNSNWGVSPATQSLVYSFDSDANNRLVQDLGYDGLNDQDELDRYFNGYNNDPAGDNYEYYLSAQGGILNRYKNYNGTQGNSPIASSNNNRGSTNVPDTEDVNQDNTMNTIDSYFEYKIPIKKNMDVGNHPFISDIRNNVKVELLNGQTKITRWIQFKVPVFKQFYKSSKYSPYFNAVNGIDNLRSIRFMRIVLKDFSNPITFRFGTLDLVRTDWKRYSKNLNKENITYPDTSFDIGSVNILENENRVPINYILPPGVQREEMSSNSSIIRQNEQSMSIKVTDLHPKDSRAVYKNLDFDMRQYKSLKMFIHAESIEGSPLLPGEGASEDFDRRLVGFIRLGSDFTDNYYQIEVPLKPTAFSQGSSNRFSAEQVWEPESNSIDFSLETLTKLKALTISNSSNLSEVLYFNEDLEIIDEFSSISSLPGEKKYKFAIKGNPTIGGIKTLMIGVKNPSTQNGDNLSGEVWFNELRLSEIDGKGGWAALGSLDANIADVAKFSISGKMSTIGFGSIDKTPNQRSREEFKQYGFVGSANFGKFLPEKWGIQIPLAYTINQQVTTPEYDPFYQDIKLNDRLDAAKRKSQRDSIREQAISFKQTKNISLMGLKKNRSEGQKEKIYDIENFDFSYSYNQEVEHDYEIENLTRKTVRAGVQYNFNFNPFVISPFKSIAFISENKYLKWLSEFNINPLLSSISFSSNINRTFNNQRFRDVYIEGADSSKQIALPDIQQRNFLFDWSLSLSQNLTNSLRLDFSASNNSIVKNYYKNDSEGNIVVNKELEIWDGFWNTGETNSHNQSFGLSYDLPFKLFPFIDFISSNYNYSGDFNWERGSDAMAQVEDELGNVLGRVNTIQNANTHSMNASFNMSKLYRNIGLEKKKKPKKTKDKIINSFIGLATGLSRLKLNYAQNNGQVLPGYTQSLGFLGTSRPSLAFVFGSQSDIRYEAAKNGWLTNFPSFNEQYTQVHNTKFDLVAEISWIEDFKIDINANRVYSENFSENYQVINNQYNALNPNTSGNFAISTILINTAFSSSDQYNSKTFDTFQKNRLIIANRLAAINGNSNGVDEFGFPQGYGKNNQSVLIPSFISAYSGKDPNSISLSAIRSAPLPNWSIQYTGLINLDFFKERFKRFSIGHSYRSSYTLNNFKSNLEFDSSNNQLTDASGNFLNEILYTNVNLVEQFNPLLKVDMELKNSIRVIMELKKDRALSLSLDNNLLTETAGMDYSIGFGYRIKDLQFRNSYGGRQTISKGDLNIKADVSLRDNITIIRNLDIVDNKVTAGQTVWSIKFSADYALSKSFNAVFFYDHLFSEFAISTAFPQTTIRSGMTLRYNFGN</sequence>
<protein>
    <recommendedName>
        <fullName evidence="2">Gliding motility protein SprA N-terminal domain-containing protein</fullName>
    </recommendedName>
</protein>
<gene>
    <name evidence="3" type="ORF">METZ01_LOCUS38711</name>
</gene>
<feature type="region of interest" description="Disordered" evidence="1">
    <location>
        <begin position="1119"/>
        <end position="1145"/>
    </location>
</feature>
<feature type="compositionally biased region" description="Polar residues" evidence="1">
    <location>
        <begin position="1119"/>
        <end position="1137"/>
    </location>
</feature>